<geneLocation type="plasmid" evidence="1">
    <name>p23023</name>
</geneLocation>
<dbReference type="Gene3D" id="3.40.50.300">
    <property type="entry name" value="P-loop containing nucleotide triphosphate hydrolases"/>
    <property type="match status" value="1"/>
</dbReference>
<dbReference type="PANTHER" id="PTHR30121">
    <property type="entry name" value="UNCHARACTERIZED PROTEIN YJGR-RELATED"/>
    <property type="match status" value="1"/>
</dbReference>
<accession>A9M4M4</accession>
<dbReference type="SUPFAM" id="SSF52540">
    <property type="entry name" value="P-loop containing nucleoside triphosphate hydrolases"/>
    <property type="match status" value="1"/>
</dbReference>
<dbReference type="AlphaFoldDB" id="A9M4M4"/>
<dbReference type="EMBL" id="CP000755">
    <property type="protein sequence ID" value="ABX77035.1"/>
    <property type="molecule type" value="Genomic_DNA"/>
</dbReference>
<name>A9M4M4_9VIBR</name>
<reference evidence="1" key="1">
    <citation type="journal article" date="2007" name="Appl. Environ. Microbiol.">
        <title>Sequence characterization and comparative analysis of three plasmids isolated from environmental Vibrio spp.</title>
        <authorList>
            <person name="Hazen T.H."/>
            <person name="Wu D."/>
            <person name="Eisen J.A."/>
            <person name="Sobecky P.A."/>
        </authorList>
    </citation>
    <scope>NUCLEOTIDE SEQUENCE [LARGE SCALE GENOMIC DNA]</scope>
    <source>
        <strain evidence="1">23023</strain>
        <plasmid evidence="1">p23023</plasmid>
    </source>
</reference>
<sequence>MTALNESIYVYGACGQHMISDKGDIIGALSLDGIEPNTLSPIEREVITSVLRNVLNKLPFKATLTQYYIHHHRRPQPAPTHSNPRVDLVLSRRHHYLNTKRTLNHSHLFWLLSIEKENAGHWSRDLFMRCMNALFDKKARETLKMELSNRHSVLLASDQIKKQLEAVTKSLDDIQLRLTFLSANNHMLSANENFQLAKTLVTLNPDYLLHSSKEEGALPSRWDRVLAQGNVSPIVIDGIHYLKIEGPTPRYARIATITGCGEGYLPEAAFCSADPIPVCEQGNYLFMTRYHLYSRSEKDKMIRSKEDELYRSEMKVTDFLNNTSSAANIAHRVHNDPNKRQWLEELNNASNHPDRWGRFQSYVVVFDEHLDALNERVTHLHRVLENAHFHLIWESIGLLDSYSALQIGYPNTPLRAAEINATQAAAMGLFFRGSEGLPRFSLHGQDVDSLYTFESNDGLPFHYTPYVGDKCLVIGVGPTRSGKTFLKNCIATHFQKLGGLYTAMDVDAGTEPIARFFGEDAAVFRLKDATNTHGFNPFAIAFGEHDDAFKNHMNQLIRLMLETNDAPELRVLTASEQLELDSAIVKTLRIEARQLQTLTGMLNQCSESVRQKLKRFMQGGPHGHLFDNETDAIGILDKPFSVYNIEGVKDNPSLATLVNTEIFFRCTRLFEDPHYRTRAKFLEVDECQYVLSIPNSAEYLIAKARTWFKHGGGMGFWTQSPTHYSALPEWGTLRSAATTFIFMSDPEMQKEEYLHAFPFLSEDECHLIQSLTPKRQAYIKQISEGIAKVVNLFVENEQYVIATSRPHEADIAQRCYQQEPDVDKAIAMILDTLNLEATCTQHDTT</sequence>
<dbReference type="PANTHER" id="PTHR30121:SF12">
    <property type="entry name" value="TYPE IV SECRETION SYSTEM PROTEIN CAGE"/>
    <property type="match status" value="1"/>
</dbReference>
<dbReference type="Gene3D" id="1.10.8.730">
    <property type="match status" value="1"/>
</dbReference>
<evidence type="ECO:0000313" key="1">
    <source>
        <dbReference type="EMBL" id="ABX77035.1"/>
    </source>
</evidence>
<gene>
    <name evidence="1" type="ORF">BMSA_0006</name>
</gene>
<organism evidence="1">
    <name type="scientific">Vibrio sp. 23023</name>
    <dbReference type="NCBI Taxonomy" id="452803"/>
    <lineage>
        <taxon>Bacteria</taxon>
        <taxon>Pseudomonadati</taxon>
        <taxon>Pseudomonadota</taxon>
        <taxon>Gammaproteobacteria</taxon>
        <taxon>Vibrionales</taxon>
        <taxon>Vibrionaceae</taxon>
        <taxon>Vibrio</taxon>
    </lineage>
</organism>
<dbReference type="InterPro" id="IPR027417">
    <property type="entry name" value="P-loop_NTPase"/>
</dbReference>
<dbReference type="RefSeq" id="WP_012219847.1">
    <property type="nucleotide sequence ID" value="NC_010112.1"/>
</dbReference>
<dbReference type="InterPro" id="IPR051162">
    <property type="entry name" value="T4SS_component"/>
</dbReference>
<protein>
    <submittedName>
        <fullName evidence="1">VirB4, Type IV secretion</fullName>
    </submittedName>
</protein>
<keyword evidence="1" id="KW-0614">Plasmid</keyword>
<proteinExistence type="predicted"/>